<dbReference type="STRING" id="28377.ENSACAP00000007699"/>
<proteinExistence type="predicted"/>
<keyword evidence="2" id="KW-0677">Repeat</keyword>
<dbReference type="GeneTree" id="ENSGT00940000163397"/>
<feature type="compositionally biased region" description="Pro residues" evidence="4">
    <location>
        <begin position="548"/>
        <end position="557"/>
    </location>
</feature>
<dbReference type="InterPro" id="IPR011047">
    <property type="entry name" value="Quinoprotein_ADH-like_sf"/>
</dbReference>
<sequence length="557" mass="61521">SSSSATIPFPSMTTCVFLQMKTEEMKVAYLSHGLQHLSHLVLDSPDKLHFLREDGSYKGSVRAPFPMMGLLYATEVDQFVAWDAGGLQVLNARLQPLSQASSPCPIRCGLYCQELNRIVTAGERNLTLWDFRYGHRSLHCRLSVDLGSEDTITHLALDEPVPFLTGAGGISWVSGLTQLVLLGVFLRLRVITDITYCDVTGCIVTASRDTTIKVWDDNWHIQTVFVGHTGEDNVPFIFSASQDGTIRTWNLSTTDQVDQVHTSEPVETLETLSISRVASCSAASSTSGRSTSSTRSTRRWGLPFRRLSCVNIGGSKRIIECKLCCDMNVFFMICSRVSAVFFLLYLSQSFPPFASVFPPTSHPKTASLHLYTHDPFLPIMGHKDGLLSVMEWFSGRIQCQVKAHSPRAVTALAEYPTQMCVISAGNDRTVKMWRLFPYADECLVPLLSFSCAAPATHMCSLGPTLAMAFQDPQTVTHRVVYYNLMEQSRSEHGPEEDAEDDITGLCCCPNLRLFASSSRDGSVKIWNMKNQMLGPQTKARGPDVAPQGPLPGPCPKL</sequence>
<dbReference type="SMART" id="SM00320">
    <property type="entry name" value="WD40"/>
    <property type="match status" value="5"/>
</dbReference>
<accession>H9GD54</accession>
<feature type="repeat" description="WD" evidence="3">
    <location>
        <begin position="236"/>
        <end position="259"/>
    </location>
</feature>
<dbReference type="InterPro" id="IPR015943">
    <property type="entry name" value="WD40/YVTN_repeat-like_dom_sf"/>
</dbReference>
<reference evidence="5" key="2">
    <citation type="submission" date="2025-08" db="UniProtKB">
        <authorList>
            <consortium name="Ensembl"/>
        </authorList>
    </citation>
    <scope>IDENTIFICATION</scope>
</reference>
<organism evidence="5 6">
    <name type="scientific">Anolis carolinensis</name>
    <name type="common">Green anole</name>
    <name type="synonym">American chameleon</name>
    <dbReference type="NCBI Taxonomy" id="28377"/>
    <lineage>
        <taxon>Eukaryota</taxon>
        <taxon>Metazoa</taxon>
        <taxon>Chordata</taxon>
        <taxon>Craniata</taxon>
        <taxon>Vertebrata</taxon>
        <taxon>Euteleostomi</taxon>
        <taxon>Lepidosauria</taxon>
        <taxon>Squamata</taxon>
        <taxon>Bifurcata</taxon>
        <taxon>Unidentata</taxon>
        <taxon>Episquamata</taxon>
        <taxon>Toxicofera</taxon>
        <taxon>Iguania</taxon>
        <taxon>Dactyloidae</taxon>
        <taxon>Anolis</taxon>
    </lineage>
</organism>
<name>H9GD54_ANOCA</name>
<protein>
    <submittedName>
        <fullName evidence="5">Uncharacterized protein</fullName>
    </submittedName>
</protein>
<keyword evidence="6" id="KW-1185">Reference proteome</keyword>
<reference evidence="5" key="3">
    <citation type="submission" date="2025-09" db="UniProtKB">
        <authorList>
            <consortium name="Ensembl"/>
        </authorList>
    </citation>
    <scope>IDENTIFICATION</scope>
</reference>
<dbReference type="eggNOG" id="ENOG502QSKH">
    <property type="taxonomic scope" value="Eukaryota"/>
</dbReference>
<dbReference type="SUPFAM" id="SSF50998">
    <property type="entry name" value="Quinoprotein alcohol dehydrogenase-like"/>
    <property type="match status" value="1"/>
</dbReference>
<dbReference type="Gene3D" id="2.130.10.10">
    <property type="entry name" value="YVTN repeat-like/Quinoprotein amine dehydrogenase"/>
    <property type="match status" value="2"/>
</dbReference>
<dbReference type="Proteomes" id="UP000001646">
    <property type="component" value="Unplaced"/>
</dbReference>
<dbReference type="AlphaFoldDB" id="H9GD54"/>
<evidence type="ECO:0000256" key="1">
    <source>
        <dbReference type="ARBA" id="ARBA00022574"/>
    </source>
</evidence>
<dbReference type="PANTHER" id="PTHR45532:SF1">
    <property type="entry name" value="WD REPEAT-CONTAINING PROTEIN 97"/>
    <property type="match status" value="1"/>
</dbReference>
<dbReference type="InterPro" id="IPR020472">
    <property type="entry name" value="WD40_PAC1"/>
</dbReference>
<feature type="repeat" description="WD" evidence="3">
    <location>
        <begin position="509"/>
        <end position="530"/>
    </location>
</feature>
<dbReference type="Ensembl" id="ENSACAT00000007864.3">
    <property type="protein sequence ID" value="ENSACAP00000007699.3"/>
    <property type="gene ID" value="ENSACAG00000007868.3"/>
</dbReference>
<dbReference type="PANTHER" id="PTHR45532">
    <property type="entry name" value="WD REPEAT-CONTAINING PROTEIN 97"/>
    <property type="match status" value="1"/>
</dbReference>
<dbReference type="PROSITE" id="PS50082">
    <property type="entry name" value="WD_REPEATS_2"/>
    <property type="match status" value="3"/>
</dbReference>
<dbReference type="InterPro" id="IPR001680">
    <property type="entry name" value="WD40_rpt"/>
</dbReference>
<reference evidence="5" key="1">
    <citation type="submission" date="2009-12" db="EMBL/GenBank/DDBJ databases">
        <title>The Genome Sequence of Anolis carolinensis (Green Anole Lizard).</title>
        <authorList>
            <consortium name="The Genome Sequencing Platform"/>
            <person name="Di Palma F."/>
            <person name="Alfoldi J."/>
            <person name="Heiman D."/>
            <person name="Young S."/>
            <person name="Grabherr M."/>
            <person name="Johnson J."/>
            <person name="Lander E.S."/>
            <person name="Lindblad-Toh K."/>
        </authorList>
    </citation>
    <scope>NUCLEOTIDE SEQUENCE [LARGE SCALE GENOMIC DNA]</scope>
    <source>
        <strain evidence="5">JBL SC #1</strain>
    </source>
</reference>
<evidence type="ECO:0000256" key="2">
    <source>
        <dbReference type="ARBA" id="ARBA00022737"/>
    </source>
</evidence>
<feature type="region of interest" description="Disordered" evidence="4">
    <location>
        <begin position="534"/>
        <end position="557"/>
    </location>
</feature>
<evidence type="ECO:0000313" key="5">
    <source>
        <dbReference type="Ensembl" id="ENSACAP00000007699.3"/>
    </source>
</evidence>
<dbReference type="InParanoid" id="H9GD54"/>
<dbReference type="PRINTS" id="PR00320">
    <property type="entry name" value="GPROTEINBRPT"/>
</dbReference>
<evidence type="ECO:0000313" key="6">
    <source>
        <dbReference type="Proteomes" id="UP000001646"/>
    </source>
</evidence>
<evidence type="ECO:0000256" key="4">
    <source>
        <dbReference type="SAM" id="MobiDB-lite"/>
    </source>
</evidence>
<dbReference type="Pfam" id="PF00400">
    <property type="entry name" value="WD40"/>
    <property type="match status" value="3"/>
</dbReference>
<evidence type="ECO:0000256" key="3">
    <source>
        <dbReference type="PROSITE-ProRule" id="PRU00221"/>
    </source>
</evidence>
<dbReference type="HOGENOM" id="CLU_010617_0_0_1"/>
<feature type="repeat" description="WD" evidence="3">
    <location>
        <begin position="203"/>
        <end position="216"/>
    </location>
</feature>
<keyword evidence="1 3" id="KW-0853">WD repeat</keyword>